<feature type="compositionally biased region" description="Polar residues" evidence="7">
    <location>
        <begin position="207"/>
        <end position="221"/>
    </location>
</feature>
<evidence type="ECO:0000256" key="3">
    <source>
        <dbReference type="ARBA" id="ARBA00023125"/>
    </source>
</evidence>
<evidence type="ECO:0000256" key="6">
    <source>
        <dbReference type="SAM" id="Coils"/>
    </source>
</evidence>
<accession>A0A1I8BZG6</accession>
<organism evidence="9 10">
    <name type="scientific">Meloidogyne hapla</name>
    <name type="common">Root-knot nematode worm</name>
    <dbReference type="NCBI Taxonomy" id="6305"/>
    <lineage>
        <taxon>Eukaryota</taxon>
        <taxon>Metazoa</taxon>
        <taxon>Ecdysozoa</taxon>
        <taxon>Nematoda</taxon>
        <taxon>Chromadorea</taxon>
        <taxon>Rhabditida</taxon>
        <taxon>Tylenchina</taxon>
        <taxon>Tylenchomorpha</taxon>
        <taxon>Tylenchoidea</taxon>
        <taxon>Meloidogynidae</taxon>
        <taxon>Meloidogyninae</taxon>
        <taxon>Meloidogyne</taxon>
    </lineage>
</organism>
<dbReference type="SMART" id="SM00338">
    <property type="entry name" value="BRLZ"/>
    <property type="match status" value="1"/>
</dbReference>
<dbReference type="PROSITE" id="PS50217">
    <property type="entry name" value="BZIP"/>
    <property type="match status" value="1"/>
</dbReference>
<evidence type="ECO:0000256" key="5">
    <source>
        <dbReference type="ARBA" id="ARBA00023242"/>
    </source>
</evidence>
<evidence type="ECO:0000313" key="9">
    <source>
        <dbReference type="Proteomes" id="UP000095281"/>
    </source>
</evidence>
<dbReference type="Pfam" id="PF07716">
    <property type="entry name" value="bZIP_2"/>
    <property type="match status" value="1"/>
</dbReference>
<feature type="region of interest" description="Disordered" evidence="7">
    <location>
        <begin position="190"/>
        <end position="221"/>
    </location>
</feature>
<feature type="region of interest" description="Disordered" evidence="7">
    <location>
        <begin position="1"/>
        <end position="23"/>
    </location>
</feature>
<name>A0A1I8BZG6_MELHA</name>
<evidence type="ECO:0000313" key="10">
    <source>
        <dbReference type="WBParaSite" id="MhA1_Contig773.frz3.gene2"/>
    </source>
</evidence>
<dbReference type="Gene3D" id="1.20.5.170">
    <property type="match status" value="1"/>
</dbReference>
<keyword evidence="6" id="KW-0175">Coiled coil</keyword>
<evidence type="ECO:0000256" key="7">
    <source>
        <dbReference type="SAM" id="MobiDB-lite"/>
    </source>
</evidence>
<feature type="coiled-coil region" evidence="6">
    <location>
        <begin position="228"/>
        <end position="255"/>
    </location>
</feature>
<reference evidence="10" key="1">
    <citation type="submission" date="2016-11" db="UniProtKB">
        <authorList>
            <consortium name="WormBaseParasite"/>
        </authorList>
    </citation>
    <scope>IDENTIFICATION</scope>
</reference>
<proteinExistence type="predicted"/>
<dbReference type="InterPro" id="IPR046347">
    <property type="entry name" value="bZIP_sf"/>
</dbReference>
<comment type="subcellular location">
    <subcellularLocation>
        <location evidence="1">Nucleus</location>
    </subcellularLocation>
</comment>
<dbReference type="GO" id="GO:0005634">
    <property type="term" value="C:nucleus"/>
    <property type="evidence" value="ECO:0007669"/>
    <property type="project" value="UniProtKB-SubCell"/>
</dbReference>
<dbReference type="Proteomes" id="UP000095281">
    <property type="component" value="Unplaced"/>
</dbReference>
<keyword evidence="2" id="KW-0805">Transcription regulation</keyword>
<protein>
    <submittedName>
        <fullName evidence="10">BZIP domain-containing protein</fullName>
    </submittedName>
</protein>
<evidence type="ECO:0000256" key="4">
    <source>
        <dbReference type="ARBA" id="ARBA00023163"/>
    </source>
</evidence>
<feature type="compositionally biased region" description="Low complexity" evidence="7">
    <location>
        <begin position="1"/>
        <end position="12"/>
    </location>
</feature>
<evidence type="ECO:0000256" key="2">
    <source>
        <dbReference type="ARBA" id="ARBA00023015"/>
    </source>
</evidence>
<dbReference type="SUPFAM" id="SSF57959">
    <property type="entry name" value="Leucine zipper domain"/>
    <property type="match status" value="1"/>
</dbReference>
<keyword evidence="3" id="KW-0238">DNA-binding</keyword>
<dbReference type="PANTHER" id="PTHR11988:SF27">
    <property type="entry name" value="GH27708P"/>
    <property type="match status" value="1"/>
</dbReference>
<keyword evidence="5" id="KW-0539">Nucleus</keyword>
<evidence type="ECO:0000259" key="8">
    <source>
        <dbReference type="PROSITE" id="PS50217"/>
    </source>
</evidence>
<keyword evidence="9" id="KW-1185">Reference proteome</keyword>
<dbReference type="GO" id="GO:0000981">
    <property type="term" value="F:DNA-binding transcription factor activity, RNA polymerase II-specific"/>
    <property type="evidence" value="ECO:0007669"/>
    <property type="project" value="TreeGrafter"/>
</dbReference>
<sequence>MASSLTHSLAAAAHHRHGHTSPDSFSASTIHFHALDLSKSCNNNINTSCTITNTKDSFPSLIVPQLSSTTPINSLIPPTPSFINSSVLVIPQQQKQQIYQNLFSSTTNNSSIFTEKLKNNKNIFGNSVEEQMKAVANVLLGNGSFQLQNIVKCPTLLSEFNNLINTRELPSINSLGFLQSAETYLPQMSMASDSSISSNSSGPDSDGQTSSNSPISAITANNNSSKVLTKLTNDKKEENKNLTKIKKKQEIIKEQFQQPKNLVKKQLVRDDAYWERRRKNNYAAKRSRDTRRRKEDEIAVRAVILEQENLRLRFELERLRTEIERYRIVAFSQGIVIQKQQNPNLISENLKNSEFISGQNKQQNTLNNGQKDSNEIIF</sequence>
<dbReference type="CDD" id="cd14695">
    <property type="entry name" value="bZIP_HLF"/>
    <property type="match status" value="1"/>
</dbReference>
<dbReference type="PANTHER" id="PTHR11988">
    <property type="entry name" value="THYROTROPH EMBRYONIC FACTOR RELATED"/>
    <property type="match status" value="1"/>
</dbReference>
<dbReference type="InterPro" id="IPR040223">
    <property type="entry name" value="PAR_bZIP"/>
</dbReference>
<dbReference type="InterPro" id="IPR004827">
    <property type="entry name" value="bZIP"/>
</dbReference>
<feature type="compositionally biased region" description="Low complexity" evidence="7">
    <location>
        <begin position="190"/>
        <end position="206"/>
    </location>
</feature>
<keyword evidence="4" id="KW-0804">Transcription</keyword>
<dbReference type="GO" id="GO:0000978">
    <property type="term" value="F:RNA polymerase II cis-regulatory region sequence-specific DNA binding"/>
    <property type="evidence" value="ECO:0007669"/>
    <property type="project" value="TreeGrafter"/>
</dbReference>
<dbReference type="AlphaFoldDB" id="A0A1I8BZG6"/>
<dbReference type="WBParaSite" id="MhA1_Contig773.frz3.gene2">
    <property type="protein sequence ID" value="MhA1_Contig773.frz3.gene2"/>
    <property type="gene ID" value="MhA1_Contig773.frz3.gene2"/>
</dbReference>
<feature type="domain" description="BZIP" evidence="8">
    <location>
        <begin position="270"/>
        <end position="327"/>
    </location>
</feature>
<evidence type="ECO:0000256" key="1">
    <source>
        <dbReference type="ARBA" id="ARBA00004123"/>
    </source>
</evidence>